<dbReference type="PANTHER" id="PTHR37422:SF23">
    <property type="entry name" value="TEICHURONIC ACID BIOSYNTHESIS PROTEIN TUAE"/>
    <property type="match status" value="1"/>
</dbReference>
<feature type="transmembrane region" description="Helical" evidence="5">
    <location>
        <begin position="197"/>
        <end position="216"/>
    </location>
</feature>
<accession>A0ABU3N5C6</accession>
<organism evidence="7">
    <name type="scientific">Sphingomonas psychrotolerans</name>
    <dbReference type="NCBI Taxonomy" id="1327635"/>
    <lineage>
        <taxon>Bacteria</taxon>
        <taxon>Pseudomonadati</taxon>
        <taxon>Pseudomonadota</taxon>
        <taxon>Alphaproteobacteria</taxon>
        <taxon>Sphingomonadales</taxon>
        <taxon>Sphingomonadaceae</taxon>
        <taxon>Sphingomonas</taxon>
    </lineage>
</organism>
<evidence type="ECO:0000313" key="7">
    <source>
        <dbReference type="EMBL" id="MDT8759734.1"/>
    </source>
</evidence>
<evidence type="ECO:0000256" key="5">
    <source>
        <dbReference type="SAM" id="Phobius"/>
    </source>
</evidence>
<keyword evidence="2 5" id="KW-0812">Transmembrane</keyword>
<proteinExistence type="predicted"/>
<dbReference type="GO" id="GO:0016874">
    <property type="term" value="F:ligase activity"/>
    <property type="evidence" value="ECO:0007669"/>
    <property type="project" value="UniProtKB-KW"/>
</dbReference>
<feature type="transmembrane region" description="Helical" evidence="5">
    <location>
        <begin position="70"/>
        <end position="88"/>
    </location>
</feature>
<feature type="transmembrane region" description="Helical" evidence="5">
    <location>
        <begin position="124"/>
        <end position="143"/>
    </location>
</feature>
<comment type="subcellular location">
    <subcellularLocation>
        <location evidence="1">Membrane</location>
        <topology evidence="1">Multi-pass membrane protein</topology>
    </subcellularLocation>
</comment>
<evidence type="ECO:0000259" key="6">
    <source>
        <dbReference type="Pfam" id="PF04932"/>
    </source>
</evidence>
<comment type="caution">
    <text evidence="7">The sequence shown here is derived from an EMBL/GenBank/DDBJ whole genome shotgun (WGS) entry which is preliminary data.</text>
</comment>
<dbReference type="Pfam" id="PF04932">
    <property type="entry name" value="Wzy_C"/>
    <property type="match status" value="1"/>
</dbReference>
<dbReference type="InterPro" id="IPR007016">
    <property type="entry name" value="O-antigen_ligase-rel_domated"/>
</dbReference>
<name>A0ABU3N5C6_9SPHN</name>
<feature type="transmembrane region" description="Helical" evidence="5">
    <location>
        <begin position="247"/>
        <end position="266"/>
    </location>
</feature>
<feature type="domain" description="O-antigen ligase-related" evidence="6">
    <location>
        <begin position="232"/>
        <end position="382"/>
    </location>
</feature>
<feature type="transmembrane region" description="Helical" evidence="5">
    <location>
        <begin position="223"/>
        <end position="241"/>
    </location>
</feature>
<dbReference type="PANTHER" id="PTHR37422">
    <property type="entry name" value="TEICHURONIC ACID BIOSYNTHESIS PROTEIN TUAE"/>
    <property type="match status" value="1"/>
</dbReference>
<evidence type="ECO:0000256" key="1">
    <source>
        <dbReference type="ARBA" id="ARBA00004141"/>
    </source>
</evidence>
<feature type="transmembrane region" description="Helical" evidence="5">
    <location>
        <begin position="406"/>
        <end position="424"/>
    </location>
</feature>
<protein>
    <submittedName>
        <fullName evidence="7">O-antigen ligase family protein</fullName>
    </submittedName>
</protein>
<feature type="transmembrane region" description="Helical" evidence="5">
    <location>
        <begin position="375"/>
        <end position="394"/>
    </location>
</feature>
<keyword evidence="4 5" id="KW-0472">Membrane</keyword>
<feature type="transmembrane region" description="Helical" evidence="5">
    <location>
        <begin position="155"/>
        <end position="177"/>
    </location>
</feature>
<gene>
    <name evidence="7" type="ORF">MZO42_13610</name>
</gene>
<evidence type="ECO:0000256" key="3">
    <source>
        <dbReference type="ARBA" id="ARBA00022989"/>
    </source>
</evidence>
<feature type="transmembrane region" description="Helical" evidence="5">
    <location>
        <begin position="278"/>
        <end position="299"/>
    </location>
</feature>
<keyword evidence="7" id="KW-0436">Ligase</keyword>
<feature type="transmembrane region" description="Helical" evidence="5">
    <location>
        <begin position="42"/>
        <end position="58"/>
    </location>
</feature>
<sequence>MRNLSRINPRFAPSVSFLLLCLLMVALWLAGGASRGDVPGQAVVRSAAAAAIAIALLFGPRPSLSMVRPVAWLLALAILLPLLQLVPLPPALWQAFPGRALFGQAADLLNEAQPWRPWTIAPGLTINAAASLIVPAAVLLLVAGAREDERASIPGLLLALISASTLLGLLQLSGVYFNSPLINDSVGQVSATFANRNHFALFLALGCLLAPVWPFLGGRSPGWRAPVAFALGLLFALTIVATGSRAGILVGAIGLAAGLWIVRQGIRRTMARYPRWTFPAIVAAIPALIGIFVLLAIAAGRAASIERLFTSDTAQDMRTRGLPTVLEMIKGYFPTGTGFGTFDRAFRIHEPFALLKPTYFNHAHNDLLEVFLEGGIAGGALLAAALAWLVYAGIRAWRAGPGTRQGLPKAGAVALLLIVIASAFDYPARTPMVMAIIILAASWLSESATKPSASALPQTDQHL</sequence>
<evidence type="ECO:0000256" key="4">
    <source>
        <dbReference type="ARBA" id="ARBA00023136"/>
    </source>
</evidence>
<keyword evidence="3 5" id="KW-1133">Transmembrane helix</keyword>
<dbReference type="InterPro" id="IPR051533">
    <property type="entry name" value="WaaL-like"/>
</dbReference>
<reference evidence="7" key="1">
    <citation type="submission" date="2022-04" db="EMBL/GenBank/DDBJ databases">
        <title>Tomato heritable bacteria conferring resistance against bacterial wilt.</title>
        <authorList>
            <person name="Yin J."/>
        </authorList>
    </citation>
    <scope>NUCLEOTIDE SEQUENCE</scope>
    <source>
        <strain evidence="7">Cra20</strain>
    </source>
</reference>
<dbReference type="EMBL" id="JALMLT010000003">
    <property type="protein sequence ID" value="MDT8759734.1"/>
    <property type="molecule type" value="Genomic_DNA"/>
</dbReference>
<evidence type="ECO:0000256" key="2">
    <source>
        <dbReference type="ARBA" id="ARBA00022692"/>
    </source>
</evidence>